<feature type="compositionally biased region" description="Low complexity" evidence="4">
    <location>
        <begin position="1802"/>
        <end position="1815"/>
    </location>
</feature>
<dbReference type="Pfam" id="PF15784">
    <property type="entry name" value="GPS2_interact"/>
    <property type="match status" value="1"/>
</dbReference>
<feature type="compositionally biased region" description="Basic and acidic residues" evidence="4">
    <location>
        <begin position="1998"/>
        <end position="2012"/>
    </location>
</feature>
<feature type="compositionally biased region" description="Low complexity" evidence="4">
    <location>
        <begin position="1754"/>
        <end position="1768"/>
    </location>
</feature>
<feature type="compositionally biased region" description="Low complexity" evidence="4">
    <location>
        <begin position="1034"/>
        <end position="1043"/>
    </location>
</feature>
<feature type="compositionally biased region" description="Low complexity" evidence="4">
    <location>
        <begin position="1450"/>
        <end position="1461"/>
    </location>
</feature>
<evidence type="ECO:0000256" key="3">
    <source>
        <dbReference type="SAM" id="Coils"/>
    </source>
</evidence>
<feature type="compositionally biased region" description="Polar residues" evidence="4">
    <location>
        <begin position="1769"/>
        <end position="1782"/>
    </location>
</feature>
<feature type="region of interest" description="Disordered" evidence="4">
    <location>
        <begin position="1679"/>
        <end position="1727"/>
    </location>
</feature>
<dbReference type="InterPro" id="IPR017930">
    <property type="entry name" value="Myb_dom"/>
</dbReference>
<accession>A0A8J2L7Y3</accession>
<feature type="domain" description="SANT" evidence="6">
    <location>
        <begin position="440"/>
        <end position="491"/>
    </location>
</feature>
<feature type="compositionally biased region" description="Low complexity" evidence="4">
    <location>
        <begin position="852"/>
        <end position="861"/>
    </location>
</feature>
<sequence>MEASQGTKGWDTRVDGSPSFKGQAPPTLSTPPNAVGPPTIYGRADSRFVTYQPAPPATAVTTPASNFRNAEERGAGSSRQRMSLLHPPPQPSAEYIMPQVAAPLTPRPDRPTQQPGPPYGGDSGMVKMVPISESPPCKKLRLGTAKPDIHTPLLIDTDRTRSGPAYNPQVEAISPTLPSESLRDESPLRSTKEELLQQIARVDREIAKTESQIAKLKKKKVELEQAATQPQKDTEENSNASDSIIRSLPQCIYTDNRKKALEAHQTLDKLGPKVDLPLYNQPSDTAQYHENKLKYASFKSKLLEYFKTRLKEKERRETYLTTTYAKLSTEWAKRLERMESHAKKRAKEAKNREIFEKVFPELRKQREDKERFSRVGSRIKSDADLEEIMDGLHEQELEDKKMRSYAVIPPILLDERARKRRCNNRNGIMEDPLQEYKDRQVLNLWTEQERDIFKEKYLQHPKNFGIIKSYLERKNVSDCVQYYYLSKKTQNYRQLLRKNRQRTRSTRNQQQNSAASANSAGGNPAAGLPVVKNEPNGVTTRQQKEQKSDQQTTSNSGVGASNTNLLPIVNLDTTNTEVGENSNFSGATADDAMNIETGMTAVAQPPHSDYSGQPKKKRKEDTKENIDMDTSDEENMELNGEKGGPHNCSVCKTSLETFLLSRPLVRSQATQYGLNEEDIHPGDRVCTSCRCKAVRRRYKPNCPIPTCPARRARIKRLRPFPPKWAELSEEIREAICAKYQIPPNVTKCCTACFNRISRRLNPNTSLDTPDDPGSDTTRWTDEEIDTFKKALVELGTDWCKLSERISTKSDLQCRNFYFNFRKKHGLDALVQEFKKSKGGDGPPTLTDEEESGSTTSSCDESVNPPQDQSRGSVDKKDDYDSSATVSAEEGGPTESEKPHSVEDINRGHPDAPLQLTMRPNHSIIQQTPPIQAQHISQSQSPHHGGPPQSHLHPNLPSGLVITTQAGHHSMGQTHSSSALSLHHGPSPHNQPPHHGHATLHATGPHLSQSSAQGPRQGSHPSLHAQGMSSHLHIQQQPQHLNSSSHHHSVHQGRYSSPENNDVHEPMTVEDLMLKTIERQLGRNTVTTAPQNTIPNQSQMHPGPSLSPTITSILKSQDRSHLPPPGQHMLIAQPPRNLPASSPQQQQQPPNLPVSSPHYQQPHPVFYPGANKVDMRGISSHHITRADGHPMIQNPQPPPEIRDDCITLDLSMKKRPASPPTQQRSSNAGPPPAHQPLDFTPSRQEDYYQKFSPMNRARAVQLAPPPPKASKVVPPPPPLLTKPPVLSPMKDGSITHGTPMALHHPQARFPEPGVNFQHNVHNRNSNIRGYPPPQPAMQTKYEGLLRPSKEGSITQGTPVTVDKGRGKDVSQPYMYDRPEYYKRMSPAAPYYHGSSSPYYGQRPPSTGQQRSSPPSAQSSPYAIDQHNSSRQVIMNDFYTSQQMQQPPPTHQPQQSPQNSVQQISRVDPIKRNVTPVSVTPATVYVLPSRHEGPYRQSPTPPTSHAAHQQQRQGVIHRANPQRSVIKTEPNRYQHEAFASLVDVAAAQPSLPVPKDEHRSRVVGLPRVDMVVREGLGKSLGDMEKNRMTSTQAHQSQQMYRPPPGPPSHSMSLDMQRNRKDVIESNKGYNRGASDATDNTLTAASLIDAIITHQINQSSPHDRLSPAPPPRGDRLFASFQRSQSNVSQQLTSQGPPSSGSNFNASSHHEDLKSEDGRGVDYKNPQGGTWGDHIDLIISKDYASGKGSASGQGVGGPQQQSSAGSASVPVSLAQSPHHQPMNQQPKLEEEMGPYISWKLRRALQHQEQQQQQQQQMHQNHPDERHIIRVVQPEAQHPRPPSVPTSKEMNYPPVSEDGSDNLSMMISSGSTGMPSGAPPGPGDLYPRRTTSQPQGISPLDYVKNRIVEVMRTENTDEKSEESSNACSNDANISNAGPPTSSAGSTATGSVASKGLAVTGNTGHSRSTASPSGSAAGSHTLMPKDSSGGTNDNSRVENSQGGNDHRSDAPGVNEGER</sequence>
<feature type="region of interest" description="Disordered" evidence="4">
    <location>
        <begin position="1212"/>
        <end position="1239"/>
    </location>
</feature>
<feature type="compositionally biased region" description="Polar residues" evidence="4">
    <location>
        <begin position="1005"/>
        <end position="1019"/>
    </location>
</feature>
<feature type="coiled-coil region" evidence="3">
    <location>
        <begin position="192"/>
        <end position="226"/>
    </location>
</feature>
<evidence type="ECO:0000313" key="8">
    <source>
        <dbReference type="EMBL" id="CAG7829945.1"/>
    </source>
</evidence>
<feature type="compositionally biased region" description="Low complexity" evidence="4">
    <location>
        <begin position="1138"/>
        <end position="1156"/>
    </location>
</feature>
<proteinExistence type="inferred from homology"/>
<feature type="region of interest" description="Disordered" evidence="4">
    <location>
        <begin position="1741"/>
        <end position="1783"/>
    </location>
</feature>
<evidence type="ECO:0000256" key="1">
    <source>
        <dbReference type="ARBA" id="ARBA00010097"/>
    </source>
</evidence>
<feature type="region of interest" description="Disordered" evidence="4">
    <location>
        <begin position="1827"/>
        <end position="2012"/>
    </location>
</feature>
<feature type="region of interest" description="Disordered" evidence="4">
    <location>
        <begin position="1346"/>
        <end position="1373"/>
    </location>
</feature>
<evidence type="ECO:0000313" key="9">
    <source>
        <dbReference type="Proteomes" id="UP000708208"/>
    </source>
</evidence>
<feature type="region of interest" description="Disordered" evidence="4">
    <location>
        <begin position="834"/>
        <end position="915"/>
    </location>
</feature>
<comment type="caution">
    <text evidence="8">The sequence shown here is derived from an EMBL/GenBank/DDBJ whole genome shotgun (WGS) entry which is preliminary data.</text>
</comment>
<feature type="compositionally biased region" description="Polar residues" evidence="4">
    <location>
        <begin position="1982"/>
        <end position="1997"/>
    </location>
</feature>
<dbReference type="OrthoDB" id="10258692at2759"/>
<dbReference type="PANTHER" id="PTHR13992:SF39">
    <property type="entry name" value="SMRTER, ISOFORM G"/>
    <property type="match status" value="1"/>
</dbReference>
<evidence type="ECO:0008006" key="10">
    <source>
        <dbReference type="Google" id="ProtNLM"/>
    </source>
</evidence>
<feature type="compositionally biased region" description="Polar residues" evidence="4">
    <location>
        <begin position="1918"/>
        <end position="1930"/>
    </location>
</feature>
<dbReference type="Proteomes" id="UP000708208">
    <property type="component" value="Unassembled WGS sequence"/>
</dbReference>
<evidence type="ECO:0000256" key="4">
    <source>
        <dbReference type="SAM" id="MobiDB-lite"/>
    </source>
</evidence>
<dbReference type="SMART" id="SM00717">
    <property type="entry name" value="SANT"/>
    <property type="match status" value="2"/>
</dbReference>
<dbReference type="InterPro" id="IPR001005">
    <property type="entry name" value="SANT/Myb"/>
</dbReference>
<dbReference type="GO" id="GO:0000785">
    <property type="term" value="C:chromatin"/>
    <property type="evidence" value="ECO:0007669"/>
    <property type="project" value="TreeGrafter"/>
</dbReference>
<feature type="compositionally biased region" description="Polar residues" evidence="4">
    <location>
        <begin position="549"/>
        <end position="567"/>
    </location>
</feature>
<feature type="compositionally biased region" description="Polar residues" evidence="4">
    <location>
        <begin position="1588"/>
        <end position="1597"/>
    </location>
</feature>
<feature type="compositionally biased region" description="Polar residues" evidence="4">
    <location>
        <begin position="1679"/>
        <end position="1703"/>
    </location>
</feature>
<feature type="region of interest" description="Disordered" evidence="4">
    <location>
        <begin position="498"/>
        <end position="567"/>
    </location>
</feature>
<keyword evidence="2 3" id="KW-0175">Coiled coil</keyword>
<organism evidence="8 9">
    <name type="scientific">Allacma fusca</name>
    <dbReference type="NCBI Taxonomy" id="39272"/>
    <lineage>
        <taxon>Eukaryota</taxon>
        <taxon>Metazoa</taxon>
        <taxon>Ecdysozoa</taxon>
        <taxon>Arthropoda</taxon>
        <taxon>Hexapoda</taxon>
        <taxon>Collembola</taxon>
        <taxon>Symphypleona</taxon>
        <taxon>Sminthuridae</taxon>
        <taxon>Allacma</taxon>
    </lineage>
</organism>
<feature type="region of interest" description="Disordered" evidence="4">
    <location>
        <begin position="1654"/>
        <end position="1673"/>
    </location>
</feature>
<feature type="region of interest" description="Disordered" evidence="4">
    <location>
        <begin position="1486"/>
        <end position="1506"/>
    </location>
</feature>
<feature type="compositionally biased region" description="Basic and acidic residues" evidence="4">
    <location>
        <begin position="1704"/>
        <end position="1718"/>
    </location>
</feature>
<feature type="region of interest" description="Disordered" evidence="4">
    <location>
        <begin position="928"/>
        <end position="1063"/>
    </location>
</feature>
<dbReference type="GO" id="GO:0032991">
    <property type="term" value="C:protein-containing complex"/>
    <property type="evidence" value="ECO:0007669"/>
    <property type="project" value="UniProtKB-ARBA"/>
</dbReference>
<evidence type="ECO:0000259" key="7">
    <source>
        <dbReference type="PROSITE" id="PS51294"/>
    </source>
</evidence>
<comment type="similarity">
    <text evidence="1">Belongs to the N-CoR nuclear receptor corepressors family.</text>
</comment>
<keyword evidence="9" id="KW-1185">Reference proteome</keyword>
<evidence type="ECO:0000259" key="5">
    <source>
        <dbReference type="PROSITE" id="PS50090"/>
    </source>
</evidence>
<dbReference type="InterPro" id="IPR051571">
    <property type="entry name" value="N-CoR_corepressor"/>
</dbReference>
<feature type="compositionally biased region" description="Polar residues" evidence="4">
    <location>
        <begin position="1856"/>
        <end position="1869"/>
    </location>
</feature>
<feature type="compositionally biased region" description="Low complexity" evidence="4">
    <location>
        <begin position="506"/>
        <end position="527"/>
    </location>
</feature>
<dbReference type="InterPro" id="IPR031557">
    <property type="entry name" value="N-CoR_GPS2_interact"/>
</dbReference>
<feature type="region of interest" description="Disordered" evidence="4">
    <location>
        <begin position="1183"/>
        <end position="1202"/>
    </location>
</feature>
<feature type="region of interest" description="Disordered" evidence="4">
    <location>
        <begin position="1588"/>
        <end position="1612"/>
    </location>
</feature>
<reference evidence="8" key="1">
    <citation type="submission" date="2021-06" db="EMBL/GenBank/DDBJ databases">
        <authorList>
            <person name="Hodson N. C."/>
            <person name="Mongue J. A."/>
            <person name="Jaron S. K."/>
        </authorList>
    </citation>
    <scope>NUCLEOTIDE SEQUENCE</scope>
</reference>
<dbReference type="PROSITE" id="PS51294">
    <property type="entry name" value="HTH_MYB"/>
    <property type="match status" value="1"/>
</dbReference>
<gene>
    <name evidence="8" type="ORF">AFUS01_LOCUS39777</name>
</gene>
<dbReference type="PANTHER" id="PTHR13992">
    <property type="entry name" value="NUCLEAR RECEPTOR CO-REPRESSOR RELATED NCOR"/>
    <property type="match status" value="1"/>
</dbReference>
<feature type="compositionally biased region" description="Polar residues" evidence="4">
    <location>
        <begin position="960"/>
        <end position="979"/>
    </location>
</feature>
<feature type="region of interest" description="Disordered" evidence="4">
    <location>
        <begin position="1087"/>
        <end position="1171"/>
    </location>
</feature>
<feature type="domain" description="SANT" evidence="6">
    <location>
        <begin position="774"/>
        <end position="825"/>
    </location>
</feature>
<feature type="region of interest" description="Disordered" evidence="4">
    <location>
        <begin position="1391"/>
        <end position="1421"/>
    </location>
</feature>
<dbReference type="GO" id="GO:0006357">
    <property type="term" value="P:regulation of transcription by RNA polymerase II"/>
    <property type="evidence" value="ECO:0007669"/>
    <property type="project" value="TreeGrafter"/>
</dbReference>
<feature type="compositionally biased region" description="Polar residues" evidence="4">
    <location>
        <begin position="1087"/>
        <end position="1114"/>
    </location>
</feature>
<feature type="region of interest" description="Disordered" evidence="4">
    <location>
        <begin position="1"/>
        <end position="171"/>
    </location>
</feature>
<feature type="compositionally biased region" description="Basic and acidic residues" evidence="4">
    <location>
        <begin position="1898"/>
        <end position="1917"/>
    </location>
</feature>
<dbReference type="PROSITE" id="PS50090">
    <property type="entry name" value="MYB_LIKE"/>
    <property type="match status" value="1"/>
</dbReference>
<feature type="compositionally biased region" description="Low complexity" evidence="4">
    <location>
        <begin position="1931"/>
        <end position="1945"/>
    </location>
</feature>
<feature type="region of interest" description="Disordered" evidence="4">
    <location>
        <begin position="1440"/>
        <end position="1473"/>
    </location>
</feature>
<feature type="domain" description="Myb-like" evidence="5">
    <location>
        <begin position="771"/>
        <end position="821"/>
    </location>
</feature>
<dbReference type="InterPro" id="IPR017884">
    <property type="entry name" value="SANT_dom"/>
</dbReference>
<dbReference type="FunFam" id="1.10.10.60:FF:000026">
    <property type="entry name" value="Nuclear receptor corepressor 2 isoform 1"/>
    <property type="match status" value="1"/>
</dbReference>
<feature type="region of interest" description="Disordered" evidence="4">
    <location>
        <begin position="601"/>
        <end position="625"/>
    </location>
</feature>
<dbReference type="CDD" id="cd00167">
    <property type="entry name" value="SANT"/>
    <property type="match status" value="1"/>
</dbReference>
<dbReference type="PROSITE" id="PS51293">
    <property type="entry name" value="SANT"/>
    <property type="match status" value="2"/>
</dbReference>
<dbReference type="EMBL" id="CAJVCH010553582">
    <property type="protein sequence ID" value="CAG7829945.1"/>
    <property type="molecule type" value="Genomic_DNA"/>
</dbReference>
<evidence type="ECO:0000256" key="2">
    <source>
        <dbReference type="ARBA" id="ARBA00023054"/>
    </source>
</evidence>
<evidence type="ECO:0000259" key="6">
    <source>
        <dbReference type="PROSITE" id="PS51293"/>
    </source>
</evidence>
<feature type="compositionally biased region" description="Basic and acidic residues" evidence="4">
    <location>
        <begin position="894"/>
        <end position="909"/>
    </location>
</feature>
<feature type="domain" description="HTH myb-type" evidence="7">
    <location>
        <begin position="771"/>
        <end position="825"/>
    </location>
</feature>
<feature type="compositionally biased region" description="Low complexity" evidence="4">
    <location>
        <begin position="1407"/>
        <end position="1419"/>
    </location>
</feature>
<feature type="compositionally biased region" description="Low complexity" evidence="4">
    <location>
        <begin position="1958"/>
        <end position="1973"/>
    </location>
</feature>
<feature type="region of interest" description="Disordered" evidence="4">
    <location>
        <begin position="1799"/>
        <end position="1818"/>
    </location>
</feature>
<dbReference type="Pfam" id="PF00249">
    <property type="entry name" value="Myb_DNA-binding"/>
    <property type="match status" value="1"/>
</dbReference>
<protein>
    <recommendedName>
        <fullName evidence="10">Nuclear receptor corepressor 1</fullName>
    </recommendedName>
</protein>
<feature type="compositionally biased region" description="Polar residues" evidence="4">
    <location>
        <begin position="928"/>
        <end position="941"/>
    </location>
</feature>
<name>A0A8J2L7Y3_9HEXA</name>